<sequence length="88" mass="10633">MPYDGFKDVKQIVKGDLEQYIIYQNEEVELKKFDNFVNLNDVLNEMEIHLKAYNRVASIQFYGITQDPETHSYMMVLEYEQMRIFEKI</sequence>
<dbReference type="OrthoDB" id="2441532at2759"/>
<evidence type="ECO:0000313" key="2">
    <source>
        <dbReference type="Proteomes" id="UP000266861"/>
    </source>
</evidence>
<evidence type="ECO:0008006" key="3">
    <source>
        <dbReference type="Google" id="ProtNLM"/>
    </source>
</evidence>
<dbReference type="Proteomes" id="UP000266861">
    <property type="component" value="Unassembled WGS sequence"/>
</dbReference>
<dbReference type="AlphaFoldDB" id="A0A397JLZ2"/>
<accession>A0A397JLZ2</accession>
<comment type="caution">
    <text evidence="1">The sequence shown here is derived from an EMBL/GenBank/DDBJ whole genome shotgun (WGS) entry which is preliminary data.</text>
</comment>
<reference evidence="1 2" key="1">
    <citation type="submission" date="2018-08" db="EMBL/GenBank/DDBJ databases">
        <title>Genome and evolution of the arbuscular mycorrhizal fungus Diversispora epigaea (formerly Glomus versiforme) and its bacterial endosymbionts.</title>
        <authorList>
            <person name="Sun X."/>
            <person name="Fei Z."/>
            <person name="Harrison M."/>
        </authorList>
    </citation>
    <scope>NUCLEOTIDE SEQUENCE [LARGE SCALE GENOMIC DNA]</scope>
    <source>
        <strain evidence="1 2">IT104</strain>
    </source>
</reference>
<keyword evidence="2" id="KW-1185">Reference proteome</keyword>
<evidence type="ECO:0000313" key="1">
    <source>
        <dbReference type="EMBL" id="RHZ89375.1"/>
    </source>
</evidence>
<gene>
    <name evidence="1" type="ORF">Glove_15g22</name>
</gene>
<dbReference type="EMBL" id="PQFF01000013">
    <property type="protein sequence ID" value="RHZ89375.1"/>
    <property type="molecule type" value="Genomic_DNA"/>
</dbReference>
<protein>
    <recommendedName>
        <fullName evidence="3">Protein kinase domain-containing protein</fullName>
    </recommendedName>
</protein>
<name>A0A397JLZ2_9GLOM</name>
<proteinExistence type="predicted"/>
<organism evidence="1 2">
    <name type="scientific">Diversispora epigaea</name>
    <dbReference type="NCBI Taxonomy" id="1348612"/>
    <lineage>
        <taxon>Eukaryota</taxon>
        <taxon>Fungi</taxon>
        <taxon>Fungi incertae sedis</taxon>
        <taxon>Mucoromycota</taxon>
        <taxon>Glomeromycotina</taxon>
        <taxon>Glomeromycetes</taxon>
        <taxon>Diversisporales</taxon>
        <taxon>Diversisporaceae</taxon>
        <taxon>Diversispora</taxon>
    </lineage>
</organism>